<evidence type="ECO:0000313" key="2">
    <source>
        <dbReference type="EMBL" id="GFT46797.1"/>
    </source>
</evidence>
<keyword evidence="1" id="KW-0732">Signal</keyword>
<comment type="caution">
    <text evidence="2">The sequence shown here is derived from an EMBL/GenBank/DDBJ whole genome shotgun (WGS) entry which is preliminary data.</text>
</comment>
<feature type="signal peptide" evidence="1">
    <location>
        <begin position="1"/>
        <end position="28"/>
    </location>
</feature>
<accession>A0A8X6P3U8</accession>
<feature type="chain" id="PRO_5036483626" description="Secreted protein" evidence="1">
    <location>
        <begin position="29"/>
        <end position="118"/>
    </location>
</feature>
<reference evidence="2" key="1">
    <citation type="submission" date="2020-08" db="EMBL/GenBank/DDBJ databases">
        <title>Multicomponent nature underlies the extraordinary mechanical properties of spider dragline silk.</title>
        <authorList>
            <person name="Kono N."/>
            <person name="Nakamura H."/>
            <person name="Mori M."/>
            <person name="Yoshida Y."/>
            <person name="Ohtoshi R."/>
            <person name="Malay A.D."/>
            <person name="Moran D.A.P."/>
            <person name="Tomita M."/>
            <person name="Numata K."/>
            <person name="Arakawa K."/>
        </authorList>
    </citation>
    <scope>NUCLEOTIDE SEQUENCE</scope>
</reference>
<organism evidence="2 3">
    <name type="scientific">Nephila pilipes</name>
    <name type="common">Giant wood spider</name>
    <name type="synonym">Nephila maculata</name>
    <dbReference type="NCBI Taxonomy" id="299642"/>
    <lineage>
        <taxon>Eukaryota</taxon>
        <taxon>Metazoa</taxon>
        <taxon>Ecdysozoa</taxon>
        <taxon>Arthropoda</taxon>
        <taxon>Chelicerata</taxon>
        <taxon>Arachnida</taxon>
        <taxon>Araneae</taxon>
        <taxon>Araneomorphae</taxon>
        <taxon>Entelegynae</taxon>
        <taxon>Araneoidea</taxon>
        <taxon>Nephilidae</taxon>
        <taxon>Nephila</taxon>
    </lineage>
</organism>
<evidence type="ECO:0000256" key="1">
    <source>
        <dbReference type="SAM" id="SignalP"/>
    </source>
</evidence>
<gene>
    <name evidence="2" type="ORF">NPIL_607461</name>
</gene>
<name>A0A8X6P3U8_NEPPI</name>
<sequence>MNARRSHARVTKHVIVVAMLIVISICRGNSPHNIWEEKETILVTLSYSCEKAVLILEPKFLKQRYSSWLSGAKRSNFFAIFSASRADCPLNFEECNSRSSPHKIRWCIYLDETPTGAE</sequence>
<evidence type="ECO:0008006" key="4">
    <source>
        <dbReference type="Google" id="ProtNLM"/>
    </source>
</evidence>
<protein>
    <recommendedName>
        <fullName evidence="4">Secreted protein</fullName>
    </recommendedName>
</protein>
<dbReference type="EMBL" id="BMAW01064728">
    <property type="protein sequence ID" value="GFT46797.1"/>
    <property type="molecule type" value="Genomic_DNA"/>
</dbReference>
<dbReference type="Proteomes" id="UP000887013">
    <property type="component" value="Unassembled WGS sequence"/>
</dbReference>
<dbReference type="AlphaFoldDB" id="A0A8X6P3U8"/>
<keyword evidence="3" id="KW-1185">Reference proteome</keyword>
<proteinExistence type="predicted"/>
<evidence type="ECO:0000313" key="3">
    <source>
        <dbReference type="Proteomes" id="UP000887013"/>
    </source>
</evidence>